<evidence type="ECO:0000256" key="7">
    <source>
        <dbReference type="ARBA" id="ARBA00022801"/>
    </source>
</evidence>
<dbReference type="SUPFAM" id="SSF52317">
    <property type="entry name" value="Class I glutamine amidotransferase-like"/>
    <property type="match status" value="1"/>
</dbReference>
<evidence type="ECO:0000256" key="9">
    <source>
        <dbReference type="PIRSR" id="PIRSR032067-1"/>
    </source>
</evidence>
<comment type="caution">
    <text evidence="10">The sequence shown here is derived from an EMBL/GenBank/DDBJ whole genome shotgun (WGS) entry which is preliminary data.</text>
</comment>
<reference evidence="10 11" key="1">
    <citation type="submission" date="2018-07" db="EMBL/GenBank/DDBJ databases">
        <title>Genomic Encyclopedia of Type Strains, Phase IV (KMG-IV): sequencing the most valuable type-strain genomes for metagenomic binning, comparative biology and taxonomic classification.</title>
        <authorList>
            <person name="Goeker M."/>
        </authorList>
    </citation>
    <scope>NUCLEOTIDE SEQUENCE [LARGE SCALE GENOMIC DNA]</scope>
    <source>
        <strain evidence="10 11">DSM 101478</strain>
    </source>
</reference>
<evidence type="ECO:0000313" key="10">
    <source>
        <dbReference type="EMBL" id="RDK88244.1"/>
    </source>
</evidence>
<gene>
    <name evidence="10" type="ORF">C8D94_101113</name>
</gene>
<keyword evidence="11" id="KW-1185">Reference proteome</keyword>
<comment type="catalytic activity">
    <reaction evidence="1">
        <text>[L-4-(L-arginin-2-N-yl)aspartate](n) + H2O = [L-4-(L-arginin-2-N-yl)aspartate](n-1) + L-4-(L-arginin-2-N-yl)aspartate</text>
        <dbReference type="Rhea" id="RHEA:12845"/>
        <dbReference type="Rhea" id="RHEA-COMP:13728"/>
        <dbReference type="Rhea" id="RHEA-COMP:13734"/>
        <dbReference type="ChEBI" id="CHEBI:15377"/>
        <dbReference type="ChEBI" id="CHEBI:137986"/>
        <dbReference type="ChEBI" id="CHEBI:137991"/>
        <dbReference type="EC" id="3.4.15.6"/>
    </reaction>
</comment>
<keyword evidence="6" id="KW-0645">Protease</keyword>
<dbReference type="GO" id="GO:0006508">
    <property type="term" value="P:proteolysis"/>
    <property type="evidence" value="ECO:0007669"/>
    <property type="project" value="UniProtKB-KW"/>
</dbReference>
<dbReference type="EC" id="3.4.15.6" evidence="4"/>
<comment type="similarity">
    <text evidence="3">Belongs to the peptidase S51 family.</text>
</comment>
<dbReference type="Proteomes" id="UP000255317">
    <property type="component" value="Unassembled WGS sequence"/>
</dbReference>
<protein>
    <recommendedName>
        <fullName evidence="5">Cyanophycinase</fullName>
        <ecNumber evidence="4">3.4.15.6</ecNumber>
    </recommendedName>
</protein>
<evidence type="ECO:0000256" key="6">
    <source>
        <dbReference type="ARBA" id="ARBA00022670"/>
    </source>
</evidence>
<dbReference type="PIRSF" id="PIRSF032067">
    <property type="entry name" value="Cyanophycinase"/>
    <property type="match status" value="1"/>
</dbReference>
<dbReference type="Gene3D" id="3.40.50.880">
    <property type="match status" value="1"/>
</dbReference>
<name>A0A370QIQ4_9FLAO</name>
<evidence type="ECO:0000256" key="4">
    <source>
        <dbReference type="ARBA" id="ARBA00013115"/>
    </source>
</evidence>
<dbReference type="PANTHER" id="PTHR36175">
    <property type="entry name" value="CYANOPHYCINASE"/>
    <property type="match status" value="1"/>
</dbReference>
<evidence type="ECO:0000256" key="2">
    <source>
        <dbReference type="ARBA" id="ARBA00002039"/>
    </source>
</evidence>
<evidence type="ECO:0000256" key="1">
    <source>
        <dbReference type="ARBA" id="ARBA00001092"/>
    </source>
</evidence>
<keyword evidence="7" id="KW-0378">Hydrolase</keyword>
<evidence type="ECO:0000256" key="8">
    <source>
        <dbReference type="ARBA" id="ARBA00022825"/>
    </source>
</evidence>
<comment type="function">
    <text evidence="2">Exopeptidase that catalyzes the hydrolytic cleavage of multi-L-arginyl-poly-L-aspartic acid (cyanophycin; a water-insoluble reserve polymer) into aspartate-arginine dipeptides.</text>
</comment>
<dbReference type="InterPro" id="IPR005320">
    <property type="entry name" value="Peptidase_S51"/>
</dbReference>
<dbReference type="InterPro" id="IPR011811">
    <property type="entry name" value="Peptidase_S51_cyanophycinase"/>
</dbReference>
<organism evidence="10 11">
    <name type="scientific">Marinirhabdus gelatinilytica</name>
    <dbReference type="NCBI Taxonomy" id="1703343"/>
    <lineage>
        <taxon>Bacteria</taxon>
        <taxon>Pseudomonadati</taxon>
        <taxon>Bacteroidota</taxon>
        <taxon>Flavobacteriia</taxon>
        <taxon>Flavobacteriales</taxon>
        <taxon>Flavobacteriaceae</taxon>
    </lineage>
</organism>
<evidence type="ECO:0000256" key="5">
    <source>
        <dbReference type="ARBA" id="ARBA00015719"/>
    </source>
</evidence>
<dbReference type="GO" id="GO:0008236">
    <property type="term" value="F:serine-type peptidase activity"/>
    <property type="evidence" value="ECO:0007669"/>
    <property type="project" value="UniProtKB-KW"/>
</dbReference>
<dbReference type="Pfam" id="PF03575">
    <property type="entry name" value="Peptidase_S51"/>
    <property type="match status" value="1"/>
</dbReference>
<accession>A0A370QIQ4</accession>
<feature type="active site" description="Charge relay system" evidence="9">
    <location>
        <position position="191"/>
    </location>
</feature>
<dbReference type="GO" id="GO:0008241">
    <property type="term" value="F:peptidyl-dipeptidase activity"/>
    <property type="evidence" value="ECO:0007669"/>
    <property type="project" value="UniProtKB-EC"/>
</dbReference>
<dbReference type="InterPro" id="IPR029062">
    <property type="entry name" value="Class_I_gatase-like"/>
</dbReference>
<proteinExistence type="inferred from homology"/>
<evidence type="ECO:0000256" key="3">
    <source>
        <dbReference type="ARBA" id="ARBA00006534"/>
    </source>
</evidence>
<dbReference type="CDD" id="cd03145">
    <property type="entry name" value="GAT1_cyanophycinase"/>
    <property type="match status" value="1"/>
</dbReference>
<feature type="active site" description="Charge relay system" evidence="9">
    <location>
        <position position="218"/>
    </location>
</feature>
<dbReference type="PANTHER" id="PTHR36175:SF1">
    <property type="entry name" value="CYANOPHYCINASE"/>
    <property type="match status" value="1"/>
</dbReference>
<dbReference type="NCBIfam" id="TIGR02069">
    <property type="entry name" value="cyanophycinase"/>
    <property type="match status" value="1"/>
</dbReference>
<feature type="active site" description="Charge relay system" evidence="9">
    <location>
        <position position="149"/>
    </location>
</feature>
<dbReference type="AlphaFoldDB" id="A0A370QIQ4"/>
<evidence type="ECO:0000313" key="11">
    <source>
        <dbReference type="Proteomes" id="UP000255317"/>
    </source>
</evidence>
<sequence length="294" mass="32470">MHVLRTLRMKAKGTLIPIGGNEDKGIEEHEVYHLEFIEEGILSRVVKESGGKDALIIIIPTASSIPVEVGDNYLQAFGKLGCTNLHVMDIRDREQSESTKNIELMKKAACVMFSGGNQSKITEKISGTTLHKIMMERYEKEKFVIAGTSAGAMCMSEEMIAGGSSQESFIKGAVKMKEGMAFIPELIIDSHFIRRGRFGRMAEAVAKYPDLIGVGLAEDTGLVIKNNTFKVIGSGMVILFNARKAKHNNHHLLDEGTPMSLTNLKTHILANGDRFNIKKKRVKVSPMELPVVER</sequence>
<dbReference type="EMBL" id="QRAO01000001">
    <property type="protein sequence ID" value="RDK88244.1"/>
    <property type="molecule type" value="Genomic_DNA"/>
</dbReference>
<keyword evidence="8" id="KW-0720">Serine protease</keyword>